<keyword evidence="6 11" id="KW-0472">Membrane</keyword>
<keyword evidence="3 11" id="KW-0812">Transmembrane</keyword>
<dbReference type="GO" id="GO:0001591">
    <property type="term" value="F:dopamine neurotransmitter receptor activity, coupled via Gi/Go"/>
    <property type="evidence" value="ECO:0007669"/>
    <property type="project" value="TreeGrafter"/>
</dbReference>
<feature type="transmembrane region" description="Helical" evidence="11">
    <location>
        <begin position="411"/>
        <end position="433"/>
    </location>
</feature>
<evidence type="ECO:0000256" key="9">
    <source>
        <dbReference type="ARBA" id="ARBA00023224"/>
    </source>
</evidence>
<dbReference type="GO" id="GO:0005886">
    <property type="term" value="C:plasma membrane"/>
    <property type="evidence" value="ECO:0007669"/>
    <property type="project" value="UniProtKB-SubCell"/>
</dbReference>
<keyword evidence="4 11" id="KW-1133">Transmembrane helix</keyword>
<proteinExistence type="predicted"/>
<evidence type="ECO:0000256" key="1">
    <source>
        <dbReference type="ARBA" id="ARBA00004651"/>
    </source>
</evidence>
<feature type="compositionally biased region" description="Basic residues" evidence="10">
    <location>
        <begin position="334"/>
        <end position="350"/>
    </location>
</feature>
<feature type="region of interest" description="Disordered" evidence="10">
    <location>
        <begin position="313"/>
        <end position="369"/>
    </location>
</feature>
<keyword evidence="5" id="KW-0297">G-protein coupled receptor</keyword>
<evidence type="ECO:0000313" key="14">
    <source>
        <dbReference type="RefSeq" id="XP_022101866.1"/>
    </source>
</evidence>
<keyword evidence="8" id="KW-0675">Receptor</keyword>
<feature type="transmembrane region" description="Helical" evidence="11">
    <location>
        <begin position="47"/>
        <end position="72"/>
    </location>
</feature>
<name>A0A8B7ZF59_ACAPL</name>
<feature type="transmembrane region" description="Helical" evidence="11">
    <location>
        <begin position="125"/>
        <end position="143"/>
    </location>
</feature>
<feature type="transmembrane region" description="Helical" evidence="11">
    <location>
        <begin position="164"/>
        <end position="190"/>
    </location>
</feature>
<dbReference type="OrthoDB" id="10139965at2759"/>
<evidence type="ECO:0000256" key="6">
    <source>
        <dbReference type="ARBA" id="ARBA00023136"/>
    </source>
</evidence>
<evidence type="ECO:0000259" key="12">
    <source>
        <dbReference type="PROSITE" id="PS50262"/>
    </source>
</evidence>
<dbReference type="KEGG" id="aplc:110985264"/>
<dbReference type="GO" id="GO:0004930">
    <property type="term" value="F:G protein-coupled receptor activity"/>
    <property type="evidence" value="ECO:0007669"/>
    <property type="project" value="UniProtKB-KW"/>
</dbReference>
<keyword evidence="2" id="KW-1003">Cell membrane</keyword>
<evidence type="ECO:0000256" key="11">
    <source>
        <dbReference type="SAM" id="Phobius"/>
    </source>
</evidence>
<dbReference type="GeneID" id="110985264"/>
<dbReference type="Gene3D" id="1.20.1070.10">
    <property type="entry name" value="Rhodopsin 7-helix transmembrane proteins"/>
    <property type="match status" value="1"/>
</dbReference>
<dbReference type="PANTHER" id="PTHR24248:SF125">
    <property type="entry name" value="DOPAMINE D2-LIKE RECEPTOR"/>
    <property type="match status" value="1"/>
</dbReference>
<evidence type="ECO:0000256" key="8">
    <source>
        <dbReference type="ARBA" id="ARBA00023170"/>
    </source>
</evidence>
<evidence type="ECO:0000313" key="13">
    <source>
        <dbReference type="Proteomes" id="UP000694845"/>
    </source>
</evidence>
<evidence type="ECO:0000256" key="5">
    <source>
        <dbReference type="ARBA" id="ARBA00023040"/>
    </source>
</evidence>
<dbReference type="PROSITE" id="PS50262">
    <property type="entry name" value="G_PROTEIN_RECEP_F1_2"/>
    <property type="match status" value="1"/>
</dbReference>
<reference evidence="14" key="1">
    <citation type="submission" date="2025-08" db="UniProtKB">
        <authorList>
            <consortium name="RefSeq"/>
        </authorList>
    </citation>
    <scope>IDENTIFICATION</scope>
</reference>
<evidence type="ECO:0000256" key="10">
    <source>
        <dbReference type="SAM" id="MobiDB-lite"/>
    </source>
</evidence>
<feature type="transmembrane region" description="Helical" evidence="11">
    <location>
        <begin position="84"/>
        <end position="105"/>
    </location>
</feature>
<organism evidence="13 14">
    <name type="scientific">Acanthaster planci</name>
    <name type="common">Crown-of-thorns starfish</name>
    <dbReference type="NCBI Taxonomy" id="133434"/>
    <lineage>
        <taxon>Eukaryota</taxon>
        <taxon>Metazoa</taxon>
        <taxon>Echinodermata</taxon>
        <taxon>Eleutherozoa</taxon>
        <taxon>Asterozoa</taxon>
        <taxon>Asteroidea</taxon>
        <taxon>Valvatacea</taxon>
        <taxon>Valvatida</taxon>
        <taxon>Acanthasteridae</taxon>
        <taxon>Acanthaster</taxon>
    </lineage>
</organism>
<feature type="transmembrane region" description="Helical" evidence="11">
    <location>
        <begin position="376"/>
        <end position="399"/>
    </location>
</feature>
<sequence length="471" mass="52367">MESPNGPYSTARTDISDYLLNESTLTEALLYTESDPVQDAPETPTWLIPYVVIRAVVLFITFWANVLVLYAYATTKRLRTYTNYYVVGLAVADLVSGGVMPVLGFLKDYNENWLFGEAFCTCATYLDHIFLQATFMMTLVICYDRFRATNMPLKHLSEKTLGHACFLIFLGYFIPVLLWTPVIIILPYTGVISRVQPPLCHGPYAFYPSLLTFTVLTLSWAPMSVAVVLYAFVYCAIIRKGVDKSRGPGKATILGDNQKRKALPKELSLASYRSDAELPERIGVSELRDAEPVTSVLSVSAAVSLGMTNPAFEVSAEDDHTGQAPKNPKSSGTTRRRATPSAGPRHHRDRPGHSVRSGKSSKRESRLATRRATRTLTFVFTTMIVSAMPWSVFALWAAVDPVSLPLSITNIFKVLAWMSHLSSTVNPFCYAVANPLFKEAFLRILRCRKNTMSRSTGRFSDVTSRSSNSVK</sequence>
<comment type="subcellular location">
    <subcellularLocation>
        <location evidence="1">Cell membrane</location>
        <topology evidence="1">Multi-pass membrane protein</topology>
    </subcellularLocation>
</comment>
<dbReference type="PANTHER" id="PTHR24248">
    <property type="entry name" value="ADRENERGIC RECEPTOR-RELATED G-PROTEIN COUPLED RECEPTOR"/>
    <property type="match status" value="1"/>
</dbReference>
<keyword evidence="13" id="KW-1185">Reference proteome</keyword>
<evidence type="ECO:0000256" key="7">
    <source>
        <dbReference type="ARBA" id="ARBA00023157"/>
    </source>
</evidence>
<dbReference type="OMA" id="FITFWAN"/>
<dbReference type="SUPFAM" id="SSF81321">
    <property type="entry name" value="Family A G protein-coupled receptor-like"/>
    <property type="match status" value="1"/>
</dbReference>
<dbReference type="PRINTS" id="PR00237">
    <property type="entry name" value="GPCRRHODOPSN"/>
</dbReference>
<dbReference type="InterPro" id="IPR017452">
    <property type="entry name" value="GPCR_Rhodpsn_7TM"/>
</dbReference>
<dbReference type="Proteomes" id="UP000694845">
    <property type="component" value="Unplaced"/>
</dbReference>
<feature type="transmembrane region" description="Helical" evidence="11">
    <location>
        <begin position="210"/>
        <end position="237"/>
    </location>
</feature>
<feature type="domain" description="G-protein coupled receptors family 1 profile" evidence="12">
    <location>
        <begin position="64"/>
        <end position="430"/>
    </location>
</feature>
<dbReference type="GO" id="GO:0045202">
    <property type="term" value="C:synapse"/>
    <property type="evidence" value="ECO:0007669"/>
    <property type="project" value="GOC"/>
</dbReference>
<evidence type="ECO:0000256" key="4">
    <source>
        <dbReference type="ARBA" id="ARBA00022989"/>
    </source>
</evidence>
<accession>A0A8B7ZF59</accession>
<dbReference type="Pfam" id="PF00001">
    <property type="entry name" value="7tm_1"/>
    <property type="match status" value="1"/>
</dbReference>
<dbReference type="CDD" id="cd00637">
    <property type="entry name" value="7tm_classA_rhodopsin-like"/>
    <property type="match status" value="1"/>
</dbReference>
<dbReference type="AlphaFoldDB" id="A0A8B7ZF59"/>
<gene>
    <name evidence="14" type="primary">LOC110985264</name>
</gene>
<dbReference type="InterPro" id="IPR000276">
    <property type="entry name" value="GPCR_Rhodpsn"/>
</dbReference>
<dbReference type="RefSeq" id="XP_022101866.1">
    <property type="nucleotide sequence ID" value="XM_022246174.1"/>
</dbReference>
<keyword evidence="7" id="KW-1015">Disulfide bond</keyword>
<evidence type="ECO:0000256" key="3">
    <source>
        <dbReference type="ARBA" id="ARBA00022692"/>
    </source>
</evidence>
<dbReference type="SMART" id="SM01381">
    <property type="entry name" value="7TM_GPCR_Srsx"/>
    <property type="match status" value="1"/>
</dbReference>
<evidence type="ECO:0000256" key="2">
    <source>
        <dbReference type="ARBA" id="ARBA00022475"/>
    </source>
</evidence>
<keyword evidence="9" id="KW-0807">Transducer</keyword>
<protein>
    <submittedName>
        <fullName evidence="14">Muscarinic acetylcholine receptor M5-like</fullName>
    </submittedName>
</protein>